<dbReference type="Gene3D" id="3.40.630.30">
    <property type="match status" value="1"/>
</dbReference>
<dbReference type="Proteomes" id="UP000535406">
    <property type="component" value="Unassembled WGS sequence"/>
</dbReference>
<protein>
    <submittedName>
        <fullName evidence="2">Putative N-acetyltransferase YhbS</fullName>
    </submittedName>
</protein>
<accession>A0A7W8DV14</accession>
<dbReference type="EMBL" id="JACHIK010000007">
    <property type="protein sequence ID" value="MBB5043157.1"/>
    <property type="molecule type" value="Genomic_DNA"/>
</dbReference>
<dbReference type="InterPro" id="IPR000182">
    <property type="entry name" value="GNAT_dom"/>
</dbReference>
<evidence type="ECO:0000259" key="1">
    <source>
        <dbReference type="PROSITE" id="PS51186"/>
    </source>
</evidence>
<dbReference type="Pfam" id="PF13527">
    <property type="entry name" value="Acetyltransf_9"/>
    <property type="match status" value="1"/>
</dbReference>
<gene>
    <name evidence="2" type="ORF">HNQ66_002558</name>
</gene>
<evidence type="ECO:0000313" key="3">
    <source>
        <dbReference type="Proteomes" id="UP000535406"/>
    </source>
</evidence>
<keyword evidence="2" id="KW-0808">Transferase</keyword>
<dbReference type="AlphaFoldDB" id="A0A7W8DV14"/>
<dbReference type="SUPFAM" id="SSF55729">
    <property type="entry name" value="Acyl-CoA N-acyltransferases (Nat)"/>
    <property type="match status" value="1"/>
</dbReference>
<dbReference type="CDD" id="cd04301">
    <property type="entry name" value="NAT_SF"/>
    <property type="match status" value="1"/>
</dbReference>
<dbReference type="PROSITE" id="PS51186">
    <property type="entry name" value="GNAT"/>
    <property type="match status" value="1"/>
</dbReference>
<organism evidence="2 3">
    <name type="scientific">Shinella fusca</name>
    <dbReference type="NCBI Taxonomy" id="544480"/>
    <lineage>
        <taxon>Bacteria</taxon>
        <taxon>Pseudomonadati</taxon>
        <taxon>Pseudomonadota</taxon>
        <taxon>Alphaproteobacteria</taxon>
        <taxon>Hyphomicrobiales</taxon>
        <taxon>Rhizobiaceae</taxon>
        <taxon>Shinella</taxon>
    </lineage>
</organism>
<keyword evidence="3" id="KW-1185">Reference proteome</keyword>
<proteinExistence type="predicted"/>
<dbReference type="InterPro" id="IPR016181">
    <property type="entry name" value="Acyl_CoA_acyltransferase"/>
</dbReference>
<name>A0A7W8DV14_9HYPH</name>
<comment type="caution">
    <text evidence="2">The sequence shown here is derived from an EMBL/GenBank/DDBJ whole genome shotgun (WGS) entry which is preliminary data.</text>
</comment>
<evidence type="ECO:0000313" key="2">
    <source>
        <dbReference type="EMBL" id="MBB5043157.1"/>
    </source>
</evidence>
<reference evidence="2 3" key="1">
    <citation type="submission" date="2020-08" db="EMBL/GenBank/DDBJ databases">
        <title>Genomic Encyclopedia of Type Strains, Phase IV (KMG-IV): sequencing the most valuable type-strain genomes for metagenomic binning, comparative biology and taxonomic classification.</title>
        <authorList>
            <person name="Goeker M."/>
        </authorList>
    </citation>
    <scope>NUCLEOTIDE SEQUENCE [LARGE SCALE GENOMIC DNA]</scope>
    <source>
        <strain evidence="2 3">DSM 21319</strain>
    </source>
</reference>
<sequence length="295" mass="32185">MPGRTRLTFRQDYFGGTAAWLALAALLEDTFGIDVTILDRLGGPDPSSVPFAFFDAAGACIANITAFSLPLVVDGVFVRAAGLQSGAVRPDFRGRGLYRAVMQAALDHCDGEGFEAVVLLTDTPELYRRYGFCPMALHRFVGPMPAQGKAGPVRRLDMASEADVTVLARLLEGRRPVSDRFAPLRQKEMFLFNAALDTELRLDLMEEDNAVIAWRREEDGSFGLVDIVGAHIPRLADILASLRVTPSHVTVHFAPDHLGWEARAVPQTGDLVLMLRAAEDLRPALPFGLPPTAEF</sequence>
<dbReference type="GO" id="GO:0016747">
    <property type="term" value="F:acyltransferase activity, transferring groups other than amino-acyl groups"/>
    <property type="evidence" value="ECO:0007669"/>
    <property type="project" value="InterPro"/>
</dbReference>
<feature type="domain" description="N-acetyltransferase" evidence="1">
    <location>
        <begin position="7"/>
        <end position="163"/>
    </location>
</feature>
<dbReference type="RefSeq" id="WP_184144524.1">
    <property type="nucleotide sequence ID" value="NZ_JACHIK010000007.1"/>
</dbReference>